<organism evidence="1 2">
    <name type="scientific">Ramlibacter albus</name>
    <dbReference type="NCBI Taxonomy" id="2079448"/>
    <lineage>
        <taxon>Bacteria</taxon>
        <taxon>Pseudomonadati</taxon>
        <taxon>Pseudomonadota</taxon>
        <taxon>Betaproteobacteria</taxon>
        <taxon>Burkholderiales</taxon>
        <taxon>Comamonadaceae</taxon>
        <taxon>Ramlibacter</taxon>
    </lineage>
</organism>
<gene>
    <name evidence="1" type="ORF">H8R02_24115</name>
</gene>
<name>A0A923S7Y8_9BURK</name>
<dbReference type="AlphaFoldDB" id="A0A923S7Y8"/>
<dbReference type="RefSeq" id="WP_187084057.1">
    <property type="nucleotide sequence ID" value="NZ_JACORU010000011.1"/>
</dbReference>
<comment type="caution">
    <text evidence="1">The sequence shown here is derived from an EMBL/GenBank/DDBJ whole genome shotgun (WGS) entry which is preliminary data.</text>
</comment>
<protein>
    <submittedName>
        <fullName evidence="1">Antitoxin</fullName>
    </submittedName>
</protein>
<reference evidence="1" key="1">
    <citation type="submission" date="2020-08" db="EMBL/GenBank/DDBJ databases">
        <title>Ramlibacter sp. GTP1 16S ribosomal RNA gene genome sequencing and assembly.</title>
        <authorList>
            <person name="Kang M."/>
        </authorList>
    </citation>
    <scope>NUCLEOTIDE SEQUENCE</scope>
    <source>
        <strain evidence="1">GTP1</strain>
    </source>
</reference>
<accession>A0A923S7Y8</accession>
<dbReference type="Proteomes" id="UP000596827">
    <property type="component" value="Unassembled WGS sequence"/>
</dbReference>
<evidence type="ECO:0000313" key="1">
    <source>
        <dbReference type="EMBL" id="MBC5767572.1"/>
    </source>
</evidence>
<dbReference type="EMBL" id="JACORU010000011">
    <property type="protein sequence ID" value="MBC5767572.1"/>
    <property type="molecule type" value="Genomic_DNA"/>
</dbReference>
<keyword evidence="2" id="KW-1185">Reference proteome</keyword>
<proteinExistence type="predicted"/>
<evidence type="ECO:0000313" key="2">
    <source>
        <dbReference type="Proteomes" id="UP000596827"/>
    </source>
</evidence>
<sequence>MATKPTTLESYTATSHTQDCERVLVTLLRGLGPWKDSVYLVGGLVPRYLVEGRPPAVPPHAGTSDVDVVIDVTILLETEAYHTLEENLKKMGFERGENDKHQKVAWRWQTHTDKGALIVIDLLTDAPQLAGGKVGPLPTDGNVSALNIPHSSIVFDMHEVREVRAELLGENGVAVEKVRHADLVSFTCLKAFAFDQRNERKDAHDLVYCIENWKAGLDAAKQMFRERLDGPHGDVLRKCLDILKARFAGDAQTEGFAKDGCVAVAKFELTEVDEPAIKEARALRQRVVADLVESFLRM</sequence>